<evidence type="ECO:0000313" key="1">
    <source>
        <dbReference type="EMBL" id="KDO39967.1"/>
    </source>
</evidence>
<dbReference type="AlphaFoldDB" id="A0A067DLT0"/>
<dbReference type="EMBL" id="KK786189">
    <property type="protein sequence ID" value="KDO39967.1"/>
    <property type="molecule type" value="Genomic_DNA"/>
</dbReference>
<sequence length="26" mass="2768">NISTSSASKTEDCSINQVTISLLEAR</sequence>
<reference evidence="1 2" key="1">
    <citation type="submission" date="2014-04" db="EMBL/GenBank/DDBJ databases">
        <authorList>
            <consortium name="International Citrus Genome Consortium"/>
            <person name="Gmitter F."/>
            <person name="Chen C."/>
            <person name="Farmerie W."/>
            <person name="Harkins T."/>
            <person name="Desany B."/>
            <person name="Mohiuddin M."/>
            <person name="Kodira C."/>
            <person name="Borodovsky M."/>
            <person name="Lomsadze A."/>
            <person name="Burns P."/>
            <person name="Jenkins J."/>
            <person name="Prochnik S."/>
            <person name="Shu S."/>
            <person name="Chapman J."/>
            <person name="Pitluck S."/>
            <person name="Schmutz J."/>
            <person name="Rokhsar D."/>
        </authorList>
    </citation>
    <scope>NUCLEOTIDE SEQUENCE</scope>
</reference>
<organism evidence="1 2">
    <name type="scientific">Citrus sinensis</name>
    <name type="common">Sweet orange</name>
    <name type="synonym">Citrus aurantium var. sinensis</name>
    <dbReference type="NCBI Taxonomy" id="2711"/>
    <lineage>
        <taxon>Eukaryota</taxon>
        <taxon>Viridiplantae</taxon>
        <taxon>Streptophyta</taxon>
        <taxon>Embryophyta</taxon>
        <taxon>Tracheophyta</taxon>
        <taxon>Spermatophyta</taxon>
        <taxon>Magnoliopsida</taxon>
        <taxon>eudicotyledons</taxon>
        <taxon>Gunneridae</taxon>
        <taxon>Pentapetalae</taxon>
        <taxon>rosids</taxon>
        <taxon>malvids</taxon>
        <taxon>Sapindales</taxon>
        <taxon>Rutaceae</taxon>
        <taxon>Aurantioideae</taxon>
        <taxon>Citrus</taxon>
    </lineage>
</organism>
<dbReference type="Proteomes" id="UP000027120">
    <property type="component" value="Unassembled WGS sequence"/>
</dbReference>
<feature type="non-terminal residue" evidence="1">
    <location>
        <position position="1"/>
    </location>
</feature>
<gene>
    <name evidence="1" type="ORF">CISIN_1g047465mg</name>
</gene>
<accession>A0A067DLT0</accession>
<proteinExistence type="predicted"/>
<evidence type="ECO:0000313" key="2">
    <source>
        <dbReference type="Proteomes" id="UP000027120"/>
    </source>
</evidence>
<protein>
    <submittedName>
        <fullName evidence="1">Uncharacterized protein</fullName>
    </submittedName>
</protein>
<keyword evidence="2" id="KW-1185">Reference proteome</keyword>
<name>A0A067DLT0_CITSI</name>